<dbReference type="AlphaFoldDB" id="A0A0K0CSU6"/>
<reference evidence="3" key="1">
    <citation type="submission" date="2012-09" db="EMBL/GenBank/DDBJ databases">
        <authorList>
            <person name="Martin A.A."/>
        </authorList>
    </citation>
    <scope>NUCLEOTIDE SEQUENCE</scope>
</reference>
<dbReference type="Gene3D" id="3.40.50.720">
    <property type="entry name" value="NAD(P)-binding Rossmann-like Domain"/>
    <property type="match status" value="2"/>
</dbReference>
<reference evidence="4" key="2">
    <citation type="submission" date="2017-02" db="UniProtKB">
        <authorList>
            <consortium name="WormBaseParasite"/>
        </authorList>
    </citation>
    <scope>IDENTIFICATION</scope>
</reference>
<organism evidence="3 4">
    <name type="scientific">Angiostrongylus cantonensis</name>
    <name type="common">Rat lungworm</name>
    <dbReference type="NCBI Taxonomy" id="6313"/>
    <lineage>
        <taxon>Eukaryota</taxon>
        <taxon>Metazoa</taxon>
        <taxon>Ecdysozoa</taxon>
        <taxon>Nematoda</taxon>
        <taxon>Chromadorea</taxon>
        <taxon>Rhabditida</taxon>
        <taxon>Rhabditina</taxon>
        <taxon>Rhabditomorpha</taxon>
        <taxon>Strongyloidea</taxon>
        <taxon>Metastrongylidae</taxon>
        <taxon>Angiostrongylus</taxon>
    </lineage>
</organism>
<evidence type="ECO:0000256" key="2">
    <source>
        <dbReference type="SAM" id="SignalP"/>
    </source>
</evidence>
<protein>
    <submittedName>
        <fullName evidence="4">Dehydrogenase/reductase SDR family member 8</fullName>
    </submittedName>
</protein>
<dbReference type="STRING" id="6313.A0A0K0CSU6"/>
<dbReference type="PANTHER" id="PTHR43975">
    <property type="entry name" value="ZGC:101858"/>
    <property type="match status" value="1"/>
</dbReference>
<evidence type="ECO:0000313" key="3">
    <source>
        <dbReference type="Proteomes" id="UP000035642"/>
    </source>
</evidence>
<dbReference type="PRINTS" id="PR00080">
    <property type="entry name" value="SDRFAMILY"/>
</dbReference>
<dbReference type="InterPro" id="IPR020904">
    <property type="entry name" value="Sc_DH/Rdtase_CS"/>
</dbReference>
<dbReference type="PROSITE" id="PS00061">
    <property type="entry name" value="ADH_SHORT"/>
    <property type="match status" value="2"/>
</dbReference>
<name>A0A0K0CSU6_ANGCA</name>
<dbReference type="InterPro" id="IPR002347">
    <property type="entry name" value="SDR_fam"/>
</dbReference>
<dbReference type="Proteomes" id="UP000035642">
    <property type="component" value="Unassembled WGS sequence"/>
</dbReference>
<dbReference type="SUPFAM" id="SSF51735">
    <property type="entry name" value="NAD(P)-binding Rossmann-fold domains"/>
    <property type="match status" value="2"/>
</dbReference>
<dbReference type="Pfam" id="PF00106">
    <property type="entry name" value="adh_short"/>
    <property type="match status" value="1"/>
</dbReference>
<dbReference type="PRINTS" id="PR00081">
    <property type="entry name" value="GDHRDH"/>
</dbReference>
<keyword evidence="3" id="KW-1185">Reference proteome</keyword>
<feature type="chain" id="PRO_5005326290" evidence="2">
    <location>
        <begin position="18"/>
        <end position="568"/>
    </location>
</feature>
<feature type="signal peptide" evidence="2">
    <location>
        <begin position="1"/>
        <end position="17"/>
    </location>
</feature>
<keyword evidence="1" id="KW-0560">Oxidoreductase</keyword>
<sequence>MMISIRLFVFMWVHTIGTEHSSLTTLLDAALASVSLWLLRNDILSIVACLESGQFSIHSNNSLLFEETMPVAIITGASSGIGRAVAVLFARNRYQLSLNGRNESALKEVVKECVQQGITEDDVAISCVDLAADNAPKSIVDNTLNKFNRIDSLVNSAGILRSGQVLDSDISVYDELFNVNVFSLVRLTREALPHIIKSKGTVVNVSSINGPCPFAGVAYYCMSKSAVDQFTKCLALEMAPHGVRVNAVNPGVTITNLHKRAGQDEKAYAAFLEKSKTTHALGRPCEAKEVAEAILFLACERSSFTTGQLLRSSYAFPNLLYLILIPGASSGIGKGTALRFAREGYALSLSGRDEEALSETAKLCKEAGAAGTTLILLYELVHSFMFEVITAVQIEIQNQVNAAGILVSGNVIDADLDLYDRQMDVNVRSVVQLTKLVLPHIMKSKGTVVNVSSITGPCAFAGVTYYCMSKSALDQFTKCLALEMAPHGVRVNSVNPGVIVTNVHRRSGMNEDNYREFLEKGKTTHALGRVGEVSEVAEAILFLASDKSSFTTGELLRIDGGRGIMHPR</sequence>
<evidence type="ECO:0000313" key="4">
    <source>
        <dbReference type="WBParaSite" id="ACAC_0000008101-mRNA-1"/>
    </source>
</evidence>
<accession>A0A0K0CSU6</accession>
<proteinExistence type="predicted"/>
<dbReference type="PANTHER" id="PTHR43975:SF2">
    <property type="entry name" value="EG:BACR7A4.14 PROTEIN-RELATED"/>
    <property type="match status" value="1"/>
</dbReference>
<evidence type="ECO:0000256" key="1">
    <source>
        <dbReference type="ARBA" id="ARBA00023002"/>
    </source>
</evidence>
<dbReference type="Pfam" id="PF13561">
    <property type="entry name" value="adh_short_C2"/>
    <property type="match status" value="1"/>
</dbReference>
<dbReference type="InterPro" id="IPR036291">
    <property type="entry name" value="NAD(P)-bd_dom_sf"/>
</dbReference>
<dbReference type="FunFam" id="3.40.50.720:FF:000084">
    <property type="entry name" value="Short-chain dehydrogenase reductase"/>
    <property type="match status" value="2"/>
</dbReference>
<dbReference type="GO" id="GO:0016491">
    <property type="term" value="F:oxidoreductase activity"/>
    <property type="evidence" value="ECO:0007669"/>
    <property type="project" value="UniProtKB-KW"/>
</dbReference>
<keyword evidence="2" id="KW-0732">Signal</keyword>
<dbReference type="WBParaSite" id="ACAC_0000008101-mRNA-1">
    <property type="protein sequence ID" value="ACAC_0000008101-mRNA-1"/>
    <property type="gene ID" value="ACAC_0000008101"/>
</dbReference>